<reference evidence="1" key="2">
    <citation type="submission" date="2025-09" db="UniProtKB">
        <authorList>
            <consortium name="EnsemblPlants"/>
        </authorList>
    </citation>
    <scope>IDENTIFICATION</scope>
</reference>
<name>A0ACD6ADB9_AVESA</name>
<accession>A0ACD6ADB9</accession>
<reference evidence="1" key="1">
    <citation type="submission" date="2021-05" db="EMBL/GenBank/DDBJ databases">
        <authorList>
            <person name="Scholz U."/>
            <person name="Mascher M."/>
            <person name="Fiebig A."/>
        </authorList>
    </citation>
    <scope>NUCLEOTIDE SEQUENCE [LARGE SCALE GENOMIC DNA]</scope>
</reference>
<organism evidence="1 2">
    <name type="scientific">Avena sativa</name>
    <name type="common">Oat</name>
    <dbReference type="NCBI Taxonomy" id="4498"/>
    <lineage>
        <taxon>Eukaryota</taxon>
        <taxon>Viridiplantae</taxon>
        <taxon>Streptophyta</taxon>
        <taxon>Embryophyta</taxon>
        <taxon>Tracheophyta</taxon>
        <taxon>Spermatophyta</taxon>
        <taxon>Magnoliopsida</taxon>
        <taxon>Liliopsida</taxon>
        <taxon>Poales</taxon>
        <taxon>Poaceae</taxon>
        <taxon>BOP clade</taxon>
        <taxon>Pooideae</taxon>
        <taxon>Poodae</taxon>
        <taxon>Poeae</taxon>
        <taxon>Poeae Chloroplast Group 1 (Aveneae type)</taxon>
        <taxon>Aveninae</taxon>
        <taxon>Avena</taxon>
    </lineage>
</organism>
<dbReference type="EnsemblPlants" id="AVESA.00010b.r2.7DG1337100.1">
    <property type="protein sequence ID" value="AVESA.00010b.r2.7DG1337100.1.CDS.1"/>
    <property type="gene ID" value="AVESA.00010b.r2.7DG1337100"/>
</dbReference>
<evidence type="ECO:0000313" key="2">
    <source>
        <dbReference type="Proteomes" id="UP001732700"/>
    </source>
</evidence>
<keyword evidence="2" id="KW-1185">Reference proteome</keyword>
<protein>
    <submittedName>
        <fullName evidence="1">Uncharacterized protein</fullName>
    </submittedName>
</protein>
<proteinExistence type="predicted"/>
<sequence length="222" mass="23141">MGMAVSIHQWLAHLTAPKASSGPGSSLPGCFDPVVAGLHDAANALLKWCNMTSSWTERLLHDLVILADAHGCFSDLLLSMKQLLVEAQAAVRHRDVVRLAAALHTCRRSDRGLSGLASSLHGLSHPSSSSTSVLAEAVTVAMCVAAAASSAIFLGLASTSTSSALPVLTSPTVASPVMAMKWLRSLEECVVAAEDGCEQVHRALVNTMGSLLDILTSFCLTP</sequence>
<evidence type="ECO:0000313" key="1">
    <source>
        <dbReference type="EnsemblPlants" id="AVESA.00010b.r2.7DG1337100.1.CDS.1"/>
    </source>
</evidence>
<dbReference type="Proteomes" id="UP001732700">
    <property type="component" value="Chromosome 7D"/>
</dbReference>